<dbReference type="Proteomes" id="UP000030645">
    <property type="component" value="Unassembled WGS sequence"/>
</dbReference>
<gene>
    <name evidence="1" type="ORF">L484_016566</name>
</gene>
<organism evidence="1 2">
    <name type="scientific">Morus notabilis</name>
    <dbReference type="NCBI Taxonomy" id="981085"/>
    <lineage>
        <taxon>Eukaryota</taxon>
        <taxon>Viridiplantae</taxon>
        <taxon>Streptophyta</taxon>
        <taxon>Embryophyta</taxon>
        <taxon>Tracheophyta</taxon>
        <taxon>Spermatophyta</taxon>
        <taxon>Magnoliopsida</taxon>
        <taxon>eudicotyledons</taxon>
        <taxon>Gunneridae</taxon>
        <taxon>Pentapetalae</taxon>
        <taxon>rosids</taxon>
        <taxon>fabids</taxon>
        <taxon>Rosales</taxon>
        <taxon>Moraceae</taxon>
        <taxon>Moreae</taxon>
        <taxon>Morus</taxon>
    </lineage>
</organism>
<evidence type="ECO:0000313" key="1">
    <source>
        <dbReference type="EMBL" id="EXB39096.1"/>
    </source>
</evidence>
<dbReference type="EMBL" id="KE343711">
    <property type="protein sequence ID" value="EXB39096.1"/>
    <property type="molecule type" value="Genomic_DNA"/>
</dbReference>
<sequence length="94" mass="10965">MKFTKIGIVRSRRPKIGAVQRGWISAWLREMIGDRHGEGGRRRSMLPWIDLQHLPCKIDMPPPHDDDLGVLPKLHRVCLRTLLCSRMKISILRF</sequence>
<dbReference type="AlphaFoldDB" id="W9QV53"/>
<protein>
    <submittedName>
        <fullName evidence="1">Uncharacterized protein</fullName>
    </submittedName>
</protein>
<proteinExistence type="predicted"/>
<accession>W9QV53</accession>
<reference evidence="2" key="1">
    <citation type="submission" date="2013-01" db="EMBL/GenBank/DDBJ databases">
        <title>Draft Genome Sequence of a Mulberry Tree, Morus notabilis C.K. Schneid.</title>
        <authorList>
            <person name="He N."/>
            <person name="Zhao S."/>
        </authorList>
    </citation>
    <scope>NUCLEOTIDE SEQUENCE</scope>
</reference>
<keyword evidence="2" id="KW-1185">Reference proteome</keyword>
<name>W9QV53_9ROSA</name>
<evidence type="ECO:0000313" key="2">
    <source>
        <dbReference type="Proteomes" id="UP000030645"/>
    </source>
</evidence>